<dbReference type="InterPro" id="IPR056180">
    <property type="entry name" value="ZPR1_jr_dom"/>
</dbReference>
<evidence type="ECO:0000256" key="3">
    <source>
        <dbReference type="ARBA" id="ARBA00022771"/>
    </source>
</evidence>
<feature type="compositionally biased region" description="Basic and acidic residues" evidence="5">
    <location>
        <begin position="427"/>
        <end position="446"/>
    </location>
</feature>
<name>A0A316ZIF3_9BASI</name>
<dbReference type="FunFam" id="2.60.120.1040:FF:000003">
    <property type="entry name" value="Zinc finger protein zpr1"/>
    <property type="match status" value="1"/>
</dbReference>
<evidence type="ECO:0000313" key="8">
    <source>
        <dbReference type="Proteomes" id="UP000245946"/>
    </source>
</evidence>
<dbReference type="InterPro" id="IPR042451">
    <property type="entry name" value="ZPR1_A/B_dom"/>
</dbReference>
<dbReference type="InterPro" id="IPR042452">
    <property type="entry name" value="ZPR1_Znf1/2"/>
</dbReference>
<evidence type="ECO:0000313" key="7">
    <source>
        <dbReference type="EMBL" id="PWO00859.1"/>
    </source>
</evidence>
<evidence type="ECO:0000256" key="2">
    <source>
        <dbReference type="ARBA" id="ARBA00022723"/>
    </source>
</evidence>
<dbReference type="InterPro" id="IPR040141">
    <property type="entry name" value="ZPR1"/>
</dbReference>
<evidence type="ECO:0000259" key="6">
    <source>
        <dbReference type="SMART" id="SM00709"/>
    </source>
</evidence>
<dbReference type="FunFam" id="2.20.25.420:FF:000002">
    <property type="entry name" value="Zinc finger protein ZPR1"/>
    <property type="match status" value="1"/>
</dbReference>
<dbReference type="FunFam" id="2.60.120.1040:FF:000001">
    <property type="entry name" value="Zinc finger protein ZPR1"/>
    <property type="match status" value="1"/>
</dbReference>
<sequence>MLASLRAVRGRRGQLAHTVRISLAEKGILYTVYLTSADDLDRQVVKSEFATLTIPELELSIPPKRGQLTTVEGIVSDTLRDLSMDQPLRQHAQPEAYAKIEEICTRLRSILGEDKEGEKVAKEQREFAPFSLRLDDPSGNSFIEFTGAVGQLGAADNKWTKRDYARSVEQNSVLGLAAPPKAPTTVERDEGGGFSKKQGETEFDNEEVFAFDGTCSSCSAPLQTLMKQVTIPYFKDIIIMSTNCDACGYRDNEVKSGSAISAQGRKLTLRVEDASDLSRDLLKSESAGLSIPEIDLHLNPGTLGGRFTTLEGLLQQVYDELSTRLLSGDSSSRSDTGKFEAFLGKLKAAMGAECCPFTVILDDPLANSYIQNPYAPDADEQIEALDYERSHEQNEDLGINDMRLEGYEEEHVQWQKEQAAASAAAAERQRDEPEGEADSKRPKTISEEEVEEYIKPAPPGVGAALQPLEPDEMET</sequence>
<dbReference type="GeneID" id="37268995"/>
<dbReference type="EMBL" id="KZ819284">
    <property type="protein sequence ID" value="PWO00859.1"/>
    <property type="molecule type" value="Genomic_DNA"/>
</dbReference>
<evidence type="ECO:0000256" key="5">
    <source>
        <dbReference type="SAM" id="MobiDB-lite"/>
    </source>
</evidence>
<dbReference type="Pfam" id="PF03367">
    <property type="entry name" value="Zn_ribbon_ZPR1"/>
    <property type="match status" value="1"/>
</dbReference>
<dbReference type="Gene3D" id="2.60.120.1040">
    <property type="entry name" value="ZPR1, A/B domain"/>
    <property type="match status" value="2"/>
</dbReference>
<dbReference type="Gene3D" id="2.20.25.420">
    <property type="entry name" value="ZPR1, zinc finger domain"/>
    <property type="match status" value="1"/>
</dbReference>
<feature type="domain" description="Zinc finger ZPR1-type" evidence="6">
    <location>
        <begin position="213"/>
        <end position="372"/>
    </location>
</feature>
<feature type="region of interest" description="Disordered" evidence="5">
    <location>
        <begin position="178"/>
        <end position="199"/>
    </location>
</feature>
<dbReference type="InterPro" id="IPR004457">
    <property type="entry name" value="Znf_ZPR1"/>
</dbReference>
<dbReference type="Pfam" id="PF22794">
    <property type="entry name" value="jr-ZPR1"/>
    <property type="match status" value="2"/>
</dbReference>
<dbReference type="AlphaFoldDB" id="A0A316ZIF3"/>
<dbReference type="RefSeq" id="XP_025601137.1">
    <property type="nucleotide sequence ID" value="XM_025741451.1"/>
</dbReference>
<gene>
    <name evidence="7" type="ORF">FA09DRAFT_327579</name>
</gene>
<dbReference type="SMART" id="SM00709">
    <property type="entry name" value="Zpr1"/>
    <property type="match status" value="2"/>
</dbReference>
<evidence type="ECO:0000256" key="1">
    <source>
        <dbReference type="ARBA" id="ARBA00008354"/>
    </source>
</evidence>
<dbReference type="GO" id="GO:0008270">
    <property type="term" value="F:zinc ion binding"/>
    <property type="evidence" value="ECO:0007669"/>
    <property type="project" value="UniProtKB-KW"/>
</dbReference>
<feature type="domain" description="Zinc finger ZPR1-type" evidence="6">
    <location>
        <begin position="4"/>
        <end position="145"/>
    </location>
</feature>
<evidence type="ECO:0000256" key="4">
    <source>
        <dbReference type="ARBA" id="ARBA00022833"/>
    </source>
</evidence>
<protein>
    <submittedName>
        <fullName evidence="7">Zf-ZPR1-domain-containing protein</fullName>
    </submittedName>
</protein>
<dbReference type="GO" id="GO:0005634">
    <property type="term" value="C:nucleus"/>
    <property type="evidence" value="ECO:0007669"/>
    <property type="project" value="TreeGrafter"/>
</dbReference>
<dbReference type="NCBIfam" id="TIGR00310">
    <property type="entry name" value="ZPR1_znf"/>
    <property type="match status" value="1"/>
</dbReference>
<reference evidence="7 8" key="1">
    <citation type="journal article" date="2018" name="Mol. Biol. Evol.">
        <title>Broad Genomic Sampling Reveals a Smut Pathogenic Ancestry of the Fungal Clade Ustilaginomycotina.</title>
        <authorList>
            <person name="Kijpornyongpan T."/>
            <person name="Mondo S.J."/>
            <person name="Barry K."/>
            <person name="Sandor L."/>
            <person name="Lee J."/>
            <person name="Lipzen A."/>
            <person name="Pangilinan J."/>
            <person name="LaButti K."/>
            <person name="Hainaut M."/>
            <person name="Henrissat B."/>
            <person name="Grigoriev I.V."/>
            <person name="Spatafora J.W."/>
            <person name="Aime M.C."/>
        </authorList>
    </citation>
    <scope>NUCLEOTIDE SEQUENCE [LARGE SCALE GENOMIC DNA]</scope>
    <source>
        <strain evidence="7 8">MCA 4186</strain>
    </source>
</reference>
<dbReference type="OrthoDB" id="308464at2759"/>
<organism evidence="7 8">
    <name type="scientific">Tilletiopsis washingtonensis</name>
    <dbReference type="NCBI Taxonomy" id="58919"/>
    <lineage>
        <taxon>Eukaryota</taxon>
        <taxon>Fungi</taxon>
        <taxon>Dikarya</taxon>
        <taxon>Basidiomycota</taxon>
        <taxon>Ustilaginomycotina</taxon>
        <taxon>Exobasidiomycetes</taxon>
        <taxon>Entylomatales</taxon>
        <taxon>Entylomatales incertae sedis</taxon>
        <taxon>Tilletiopsis</taxon>
    </lineage>
</organism>
<dbReference type="PANTHER" id="PTHR10876">
    <property type="entry name" value="ZINC FINGER PROTEIN ZPR1"/>
    <property type="match status" value="1"/>
</dbReference>
<keyword evidence="4" id="KW-0862">Zinc</keyword>
<comment type="similarity">
    <text evidence="1">Belongs to the ZPR1 family.</text>
</comment>
<accession>A0A316ZIF3</accession>
<keyword evidence="3" id="KW-0863">Zinc-finger</keyword>
<dbReference type="Proteomes" id="UP000245946">
    <property type="component" value="Unassembled WGS sequence"/>
</dbReference>
<keyword evidence="8" id="KW-1185">Reference proteome</keyword>
<proteinExistence type="inferred from homology"/>
<feature type="region of interest" description="Disordered" evidence="5">
    <location>
        <begin position="417"/>
        <end position="475"/>
    </location>
</feature>
<dbReference type="STRING" id="58919.A0A316ZIF3"/>
<keyword evidence="2" id="KW-0479">Metal-binding</keyword>
<dbReference type="PANTHER" id="PTHR10876:SF0">
    <property type="entry name" value="ZINC FINGER PROTEIN ZPR1"/>
    <property type="match status" value="1"/>
</dbReference>